<dbReference type="OrthoDB" id="3250770at2759"/>
<accession>A0A165RC93</accession>
<feature type="chain" id="PRO_5007865644" description="Yeast cell wall synthesis Kre9/Knh1-like N-terminal domain-containing protein" evidence="3">
    <location>
        <begin position="19"/>
        <end position="236"/>
    </location>
</feature>
<evidence type="ECO:0000256" key="3">
    <source>
        <dbReference type="SAM" id="SignalP"/>
    </source>
</evidence>
<feature type="domain" description="Yeast cell wall synthesis Kre9/Knh1-like N-terminal" evidence="4">
    <location>
        <begin position="25"/>
        <end position="116"/>
    </location>
</feature>
<feature type="region of interest" description="Disordered" evidence="2">
    <location>
        <begin position="166"/>
        <end position="207"/>
    </location>
</feature>
<dbReference type="GO" id="GO:0006078">
    <property type="term" value="P:(1-&gt;6)-beta-D-glucan biosynthetic process"/>
    <property type="evidence" value="ECO:0007669"/>
    <property type="project" value="InterPro"/>
</dbReference>
<organism evidence="5 6">
    <name type="scientific">Daedalea quercina L-15889</name>
    <dbReference type="NCBI Taxonomy" id="1314783"/>
    <lineage>
        <taxon>Eukaryota</taxon>
        <taxon>Fungi</taxon>
        <taxon>Dikarya</taxon>
        <taxon>Basidiomycota</taxon>
        <taxon>Agaricomycotina</taxon>
        <taxon>Agaricomycetes</taxon>
        <taxon>Polyporales</taxon>
        <taxon>Fomitopsis</taxon>
    </lineage>
</organism>
<dbReference type="InterPro" id="IPR045328">
    <property type="entry name" value="Kre9/Knh1"/>
</dbReference>
<proteinExistence type="predicted"/>
<sequence>MLRSSIYTLLLVVSSVAASLYPTRPIANTVFSAGRMSTITWINDDTQPSVSQMGPVRIDLFSGDDNYVATLAQNIEPSRRSKSVWISPTLGPNASDYHLRFICEDPPVTVYTARFALVAMDDTPAYHRAGKLEPRSTSTAYLTLGSSATSSPASFATIPMSLNSTTVSTSPSRMPSSTVRSSYAIPTSTSNPYRQQTQNSAGSSGSWKRGTVDMERLKFRLVFILWPFLIGMTLAL</sequence>
<dbReference type="STRING" id="1314783.A0A165RC93"/>
<protein>
    <recommendedName>
        <fullName evidence="4">Yeast cell wall synthesis Kre9/Knh1-like N-terminal domain-containing protein</fullName>
    </recommendedName>
</protein>
<evidence type="ECO:0000259" key="4">
    <source>
        <dbReference type="Pfam" id="PF10342"/>
    </source>
</evidence>
<keyword evidence="1 3" id="KW-0732">Signal</keyword>
<evidence type="ECO:0000313" key="5">
    <source>
        <dbReference type="EMBL" id="KZT70569.1"/>
    </source>
</evidence>
<feature type="signal peptide" evidence="3">
    <location>
        <begin position="1"/>
        <end position="18"/>
    </location>
</feature>
<dbReference type="GO" id="GO:0042546">
    <property type="term" value="P:cell wall biogenesis"/>
    <property type="evidence" value="ECO:0007669"/>
    <property type="project" value="InterPro"/>
</dbReference>
<dbReference type="Pfam" id="PF10342">
    <property type="entry name" value="Kre9_KNH"/>
    <property type="match status" value="1"/>
</dbReference>
<gene>
    <name evidence="5" type="ORF">DAEQUDRAFT_810471</name>
</gene>
<dbReference type="EMBL" id="KV429050">
    <property type="protein sequence ID" value="KZT70569.1"/>
    <property type="molecule type" value="Genomic_DNA"/>
</dbReference>
<evidence type="ECO:0000313" key="6">
    <source>
        <dbReference type="Proteomes" id="UP000076727"/>
    </source>
</evidence>
<reference evidence="5 6" key="1">
    <citation type="journal article" date="2016" name="Mol. Biol. Evol.">
        <title>Comparative Genomics of Early-Diverging Mushroom-Forming Fungi Provides Insights into the Origins of Lignocellulose Decay Capabilities.</title>
        <authorList>
            <person name="Nagy L.G."/>
            <person name="Riley R."/>
            <person name="Tritt A."/>
            <person name="Adam C."/>
            <person name="Daum C."/>
            <person name="Floudas D."/>
            <person name="Sun H."/>
            <person name="Yadav J.S."/>
            <person name="Pangilinan J."/>
            <person name="Larsson K.H."/>
            <person name="Matsuura K."/>
            <person name="Barry K."/>
            <person name="Labutti K."/>
            <person name="Kuo R."/>
            <person name="Ohm R.A."/>
            <person name="Bhattacharya S.S."/>
            <person name="Shirouzu T."/>
            <person name="Yoshinaga Y."/>
            <person name="Martin F.M."/>
            <person name="Grigoriev I.V."/>
            <person name="Hibbett D.S."/>
        </authorList>
    </citation>
    <scope>NUCLEOTIDE SEQUENCE [LARGE SCALE GENOMIC DNA]</scope>
    <source>
        <strain evidence="5 6">L-15889</strain>
    </source>
</reference>
<evidence type="ECO:0000256" key="1">
    <source>
        <dbReference type="ARBA" id="ARBA00022729"/>
    </source>
</evidence>
<dbReference type="AlphaFoldDB" id="A0A165RC93"/>
<feature type="compositionally biased region" description="Polar residues" evidence="2">
    <location>
        <begin position="166"/>
        <end position="206"/>
    </location>
</feature>
<name>A0A165RC93_9APHY</name>
<dbReference type="Proteomes" id="UP000076727">
    <property type="component" value="Unassembled WGS sequence"/>
</dbReference>
<dbReference type="InterPro" id="IPR018466">
    <property type="entry name" value="Kre9/Knh1-like_N"/>
</dbReference>
<evidence type="ECO:0000256" key="2">
    <source>
        <dbReference type="SAM" id="MobiDB-lite"/>
    </source>
</evidence>
<dbReference type="PANTHER" id="PTHR28154:SF1">
    <property type="entry name" value="CELL WALL SYNTHESIS PROTEIN KNH1-RELATED"/>
    <property type="match status" value="1"/>
</dbReference>
<dbReference type="PANTHER" id="PTHR28154">
    <property type="entry name" value="CELL WALL SYNTHESIS PROTEIN KNH1-RELATED"/>
    <property type="match status" value="1"/>
</dbReference>
<keyword evidence="6" id="KW-1185">Reference proteome</keyword>